<comment type="caution">
    <text evidence="3">The sequence shown here is derived from an EMBL/GenBank/DDBJ whole genome shotgun (WGS) entry which is preliminary data.</text>
</comment>
<reference evidence="3" key="1">
    <citation type="submission" date="2022-11" db="EMBL/GenBank/DDBJ databases">
        <title>Nonomuraea corallina sp. nov., a new species of the genus Nonomuraea isolated from sea side sediment in Thai sea.</title>
        <authorList>
            <person name="Ngamcharungchit C."/>
            <person name="Matsumoto A."/>
            <person name="Suriyachadkun C."/>
            <person name="Panbangred W."/>
            <person name="Inahashi Y."/>
            <person name="Intra B."/>
        </authorList>
    </citation>
    <scope>NUCLEOTIDE SEQUENCE</scope>
    <source>
        <strain evidence="3">MCN248</strain>
    </source>
</reference>
<keyword evidence="2" id="KW-1133">Transmembrane helix</keyword>
<evidence type="ECO:0000313" key="4">
    <source>
        <dbReference type="Proteomes" id="UP001144036"/>
    </source>
</evidence>
<evidence type="ECO:0000313" key="3">
    <source>
        <dbReference type="EMBL" id="MDA0636986.1"/>
    </source>
</evidence>
<keyword evidence="2" id="KW-0472">Membrane</keyword>
<gene>
    <name evidence="3" type="ORF">OUY22_26560</name>
</gene>
<feature type="region of interest" description="Disordered" evidence="1">
    <location>
        <begin position="46"/>
        <end position="129"/>
    </location>
</feature>
<name>A0ABT4SJ88_9ACTN</name>
<dbReference type="EMBL" id="JAPNNL010000131">
    <property type="protein sequence ID" value="MDA0636986.1"/>
    <property type="molecule type" value="Genomic_DNA"/>
</dbReference>
<keyword evidence="2" id="KW-0812">Transmembrane</keyword>
<accession>A0ABT4SJ88</accession>
<dbReference type="Proteomes" id="UP001144036">
    <property type="component" value="Unassembled WGS sequence"/>
</dbReference>
<protein>
    <submittedName>
        <fullName evidence="3">Uncharacterized protein</fullName>
    </submittedName>
</protein>
<organism evidence="3 4">
    <name type="scientific">Nonomuraea corallina</name>
    <dbReference type="NCBI Taxonomy" id="2989783"/>
    <lineage>
        <taxon>Bacteria</taxon>
        <taxon>Bacillati</taxon>
        <taxon>Actinomycetota</taxon>
        <taxon>Actinomycetes</taxon>
        <taxon>Streptosporangiales</taxon>
        <taxon>Streptosporangiaceae</taxon>
        <taxon>Nonomuraea</taxon>
    </lineage>
</organism>
<dbReference type="RefSeq" id="WP_270157891.1">
    <property type="nucleotide sequence ID" value="NZ_JAPNNL010000131.1"/>
</dbReference>
<feature type="compositionally biased region" description="Low complexity" evidence="1">
    <location>
        <begin position="68"/>
        <end position="120"/>
    </location>
</feature>
<keyword evidence="4" id="KW-1185">Reference proteome</keyword>
<proteinExistence type="predicted"/>
<feature type="transmembrane region" description="Helical" evidence="2">
    <location>
        <begin position="12"/>
        <end position="36"/>
    </location>
</feature>
<evidence type="ECO:0000256" key="2">
    <source>
        <dbReference type="SAM" id="Phobius"/>
    </source>
</evidence>
<evidence type="ECO:0000256" key="1">
    <source>
        <dbReference type="SAM" id="MobiDB-lite"/>
    </source>
</evidence>
<sequence length="204" mass="20076">MMYDPPPGYPRASSSPTIIVLVAGLTGVLGFLIGFLTGLGSGELAAAPAPRVTVTVEERPSPDDTEPTDPAASDPAASDPAVPDPGTSDPAASDPAASDPAASDPASDPSASSPAASVPATPDPGDPLASMRTLVVGVDIQPGTYRTTGPAGGGGQCYWARMKSATGGLADVIDAGMPTGPATVTVLATDKSFQTAGCADWTRA</sequence>